<dbReference type="AlphaFoldDB" id="A0A381RF81"/>
<keyword evidence="1" id="KW-0472">Membrane</keyword>
<proteinExistence type="predicted"/>
<dbReference type="InterPro" id="IPR013108">
    <property type="entry name" value="Amidohydro_3"/>
</dbReference>
<feature type="non-terminal residue" evidence="3">
    <location>
        <position position="203"/>
    </location>
</feature>
<organism evidence="3">
    <name type="scientific">marine metagenome</name>
    <dbReference type="NCBI Taxonomy" id="408172"/>
    <lineage>
        <taxon>unclassified sequences</taxon>
        <taxon>metagenomes</taxon>
        <taxon>ecological metagenomes</taxon>
    </lineage>
</organism>
<gene>
    <name evidence="3" type="ORF">METZ01_LOCUS42393</name>
</gene>
<reference evidence="3" key="1">
    <citation type="submission" date="2018-05" db="EMBL/GenBank/DDBJ databases">
        <authorList>
            <person name="Lanie J.A."/>
            <person name="Ng W.-L."/>
            <person name="Kazmierczak K.M."/>
            <person name="Andrzejewski T.M."/>
            <person name="Davidsen T.M."/>
            <person name="Wayne K.J."/>
            <person name="Tettelin H."/>
            <person name="Glass J.I."/>
            <person name="Rusch D."/>
            <person name="Podicherti R."/>
            <person name="Tsui H.-C.T."/>
            <person name="Winkler M.E."/>
        </authorList>
    </citation>
    <scope>NUCLEOTIDE SEQUENCE</scope>
</reference>
<dbReference type="InterPro" id="IPR011059">
    <property type="entry name" value="Metal-dep_hydrolase_composite"/>
</dbReference>
<dbReference type="Pfam" id="PF07969">
    <property type="entry name" value="Amidohydro_3"/>
    <property type="match status" value="1"/>
</dbReference>
<feature type="domain" description="Amidohydrolase 3" evidence="2">
    <location>
        <begin position="86"/>
        <end position="203"/>
    </location>
</feature>
<protein>
    <recommendedName>
        <fullName evidence="2">Amidohydrolase 3 domain-containing protein</fullName>
    </recommendedName>
</protein>
<dbReference type="PANTHER" id="PTHR22642">
    <property type="entry name" value="IMIDAZOLONEPROPIONASE"/>
    <property type="match status" value="1"/>
</dbReference>
<dbReference type="SUPFAM" id="SSF51338">
    <property type="entry name" value="Composite domain of metallo-dependent hydrolases"/>
    <property type="match status" value="1"/>
</dbReference>
<dbReference type="PANTHER" id="PTHR22642:SF2">
    <property type="entry name" value="PROTEIN LONG AFTER FAR-RED 3"/>
    <property type="match status" value="1"/>
</dbReference>
<name>A0A381RF81_9ZZZZ</name>
<accession>A0A381RF81</accession>
<dbReference type="GO" id="GO:0016810">
    <property type="term" value="F:hydrolase activity, acting on carbon-nitrogen (but not peptide) bonds"/>
    <property type="evidence" value="ECO:0007669"/>
    <property type="project" value="InterPro"/>
</dbReference>
<keyword evidence="1" id="KW-1133">Transmembrane helix</keyword>
<evidence type="ECO:0000259" key="2">
    <source>
        <dbReference type="Pfam" id="PF07969"/>
    </source>
</evidence>
<sequence length="203" mass="22385">MIKLDFSKFSIQDTVRHGFIFLCTVILVFSIFYPRVEATDTILLNAKVYTVNPIQPWASAIAIQDGQITYVGDEQGARELIDSNTQAVNLKGRMILPGFHDIHVHPVHSGVSYQQCSLFDIQGVKKLLDKIKECALTNPEDEWIVGGGWTVPDFAPSGLPDKKLLDEIVPDRPVSLKSSDGHSLWVNSKALELAGITATTPDP</sequence>
<feature type="transmembrane region" description="Helical" evidence="1">
    <location>
        <begin position="15"/>
        <end position="33"/>
    </location>
</feature>
<dbReference type="Gene3D" id="2.30.40.10">
    <property type="entry name" value="Urease, subunit C, domain 1"/>
    <property type="match status" value="1"/>
</dbReference>
<dbReference type="Gene3D" id="3.10.310.70">
    <property type="match status" value="1"/>
</dbReference>
<dbReference type="Gene3D" id="3.20.20.140">
    <property type="entry name" value="Metal-dependent hydrolases"/>
    <property type="match status" value="1"/>
</dbReference>
<keyword evidence="1" id="KW-0812">Transmembrane</keyword>
<evidence type="ECO:0000256" key="1">
    <source>
        <dbReference type="SAM" id="Phobius"/>
    </source>
</evidence>
<dbReference type="EMBL" id="UINC01001821">
    <property type="protein sequence ID" value="SUZ89539.1"/>
    <property type="molecule type" value="Genomic_DNA"/>
</dbReference>
<evidence type="ECO:0000313" key="3">
    <source>
        <dbReference type="EMBL" id="SUZ89539.1"/>
    </source>
</evidence>